<protein>
    <submittedName>
        <fullName evidence="2">Uncharacterized protein</fullName>
    </submittedName>
</protein>
<name>A0A7Y6MC15_9ACTN</name>
<organism evidence="2 3">
    <name type="scientific">Nonomuraea rhodomycinica</name>
    <dbReference type="NCBI Taxonomy" id="1712872"/>
    <lineage>
        <taxon>Bacteria</taxon>
        <taxon>Bacillati</taxon>
        <taxon>Actinomycetota</taxon>
        <taxon>Actinomycetes</taxon>
        <taxon>Streptosporangiales</taxon>
        <taxon>Streptosporangiaceae</taxon>
        <taxon>Nonomuraea</taxon>
    </lineage>
</organism>
<reference evidence="2 3" key="1">
    <citation type="submission" date="2020-06" db="EMBL/GenBank/DDBJ databases">
        <authorList>
            <person name="Chanama M."/>
        </authorList>
    </citation>
    <scope>NUCLEOTIDE SEQUENCE [LARGE SCALE GENOMIC DNA]</scope>
    <source>
        <strain evidence="2 3">TBRC6557</strain>
    </source>
</reference>
<keyword evidence="3" id="KW-1185">Reference proteome</keyword>
<dbReference type="AlphaFoldDB" id="A0A7Y6MC15"/>
<sequence>MLADEIRRPYQHPYGAPARGERPAPPPPRPVEDEQADGATAERTVHRLHHIRQVSDLAISVIDQALAHAS</sequence>
<comment type="caution">
    <text evidence="2">The sequence shown here is derived from an EMBL/GenBank/DDBJ whole genome shotgun (WGS) entry which is preliminary data.</text>
</comment>
<dbReference type="RefSeq" id="WP_175602437.1">
    <property type="nucleotide sequence ID" value="NZ_JABWGO010000005.1"/>
</dbReference>
<gene>
    <name evidence="2" type="ORF">HT134_22585</name>
</gene>
<accession>A0A7Y6MC15</accession>
<dbReference type="EMBL" id="JABWGO010000005">
    <property type="protein sequence ID" value="NUW42903.1"/>
    <property type="molecule type" value="Genomic_DNA"/>
</dbReference>
<evidence type="ECO:0000256" key="1">
    <source>
        <dbReference type="SAM" id="MobiDB-lite"/>
    </source>
</evidence>
<feature type="region of interest" description="Disordered" evidence="1">
    <location>
        <begin position="1"/>
        <end position="41"/>
    </location>
</feature>
<evidence type="ECO:0000313" key="3">
    <source>
        <dbReference type="Proteomes" id="UP000546126"/>
    </source>
</evidence>
<evidence type="ECO:0000313" key="2">
    <source>
        <dbReference type="EMBL" id="NUW42903.1"/>
    </source>
</evidence>
<dbReference type="Proteomes" id="UP000546126">
    <property type="component" value="Unassembled WGS sequence"/>
</dbReference>
<proteinExistence type="predicted"/>